<keyword evidence="2" id="KW-0472">Membrane</keyword>
<dbReference type="Proteomes" id="UP000468901">
    <property type="component" value="Unassembled WGS sequence"/>
</dbReference>
<protein>
    <recommendedName>
        <fullName evidence="3">SPOR domain-containing protein</fullName>
    </recommendedName>
</protein>
<feature type="transmembrane region" description="Helical" evidence="2">
    <location>
        <begin position="38"/>
        <end position="58"/>
    </location>
</feature>
<feature type="region of interest" description="Disordered" evidence="1">
    <location>
        <begin position="1"/>
        <end position="30"/>
    </location>
</feature>
<evidence type="ECO:0000313" key="5">
    <source>
        <dbReference type="Proteomes" id="UP000468901"/>
    </source>
</evidence>
<accession>A0A6N6VIM1</accession>
<organism evidence="4 5">
    <name type="scientific">Parvibaculum sedimenti</name>
    <dbReference type="NCBI Taxonomy" id="2608632"/>
    <lineage>
        <taxon>Bacteria</taxon>
        <taxon>Pseudomonadati</taxon>
        <taxon>Pseudomonadota</taxon>
        <taxon>Alphaproteobacteria</taxon>
        <taxon>Hyphomicrobiales</taxon>
        <taxon>Parvibaculaceae</taxon>
        <taxon>Parvibaculum</taxon>
    </lineage>
</organism>
<dbReference type="AlphaFoldDB" id="A0A6N6VIM1"/>
<dbReference type="InterPro" id="IPR007730">
    <property type="entry name" value="SPOR-like_dom"/>
</dbReference>
<dbReference type="Pfam" id="PF05036">
    <property type="entry name" value="SPOR"/>
    <property type="match status" value="1"/>
</dbReference>
<feature type="region of interest" description="Disordered" evidence="1">
    <location>
        <begin position="65"/>
        <end position="194"/>
    </location>
</feature>
<dbReference type="Gene3D" id="3.30.70.1070">
    <property type="entry name" value="Sporulation related repeat"/>
    <property type="match status" value="1"/>
</dbReference>
<feature type="compositionally biased region" description="Acidic residues" evidence="1">
    <location>
        <begin position="13"/>
        <end position="30"/>
    </location>
</feature>
<dbReference type="SUPFAM" id="SSF110997">
    <property type="entry name" value="Sporulation related repeat"/>
    <property type="match status" value="1"/>
</dbReference>
<evidence type="ECO:0000259" key="3">
    <source>
        <dbReference type="PROSITE" id="PS51724"/>
    </source>
</evidence>
<keyword evidence="5" id="KW-1185">Reference proteome</keyword>
<reference evidence="4 5" key="1">
    <citation type="submission" date="2019-09" db="EMBL/GenBank/DDBJ databases">
        <title>Parvibaculum sedimenti sp. nov., isolated from sediment.</title>
        <authorList>
            <person name="Wang Y."/>
        </authorList>
    </citation>
    <scope>NUCLEOTIDE SEQUENCE [LARGE SCALE GENOMIC DNA]</scope>
    <source>
        <strain evidence="4 5">HXT-9</strain>
    </source>
</reference>
<sequence>MSDSDRGRGLSYEPDEDDDDYYTYDATDEEDEGRRRPLVLLAIIALVVVFAGVVFLAYKQGMKQGAQGNPPVIRADDSPTKVAPTNPGGIEIPHQDKTVYDRLSGGEKSDVQGGAEHLLPSPEEPMAMKQPTPPAAAPATTAAPVAATPAPTGNVAQQAVPSAVAPITQSAPAQPQPQTPVEAAPTAPAATAEPAATEALATAGGYVVQLAAFRDEPSARAEFKKLQKKYPTLAGLSADIQRADLGAKGIYYRLRGGYMDKAKAVELCAGLKAKGQACFVKTR</sequence>
<feature type="compositionally biased region" description="Low complexity" evidence="1">
    <location>
        <begin position="179"/>
        <end position="194"/>
    </location>
</feature>
<dbReference type="EMBL" id="WESC01000009">
    <property type="protein sequence ID" value="KAB7739632.1"/>
    <property type="molecule type" value="Genomic_DNA"/>
</dbReference>
<gene>
    <name evidence="4" type="ORF">F2P47_11150</name>
</gene>
<dbReference type="InterPro" id="IPR036680">
    <property type="entry name" value="SPOR-like_sf"/>
</dbReference>
<feature type="domain" description="SPOR" evidence="3">
    <location>
        <begin position="200"/>
        <end position="283"/>
    </location>
</feature>
<dbReference type="PROSITE" id="PS51724">
    <property type="entry name" value="SPOR"/>
    <property type="match status" value="1"/>
</dbReference>
<evidence type="ECO:0000256" key="1">
    <source>
        <dbReference type="SAM" id="MobiDB-lite"/>
    </source>
</evidence>
<proteinExistence type="predicted"/>
<evidence type="ECO:0000256" key="2">
    <source>
        <dbReference type="SAM" id="Phobius"/>
    </source>
</evidence>
<feature type="compositionally biased region" description="Basic and acidic residues" evidence="1">
    <location>
        <begin position="93"/>
        <end position="110"/>
    </location>
</feature>
<keyword evidence="2" id="KW-0812">Transmembrane</keyword>
<evidence type="ECO:0000313" key="4">
    <source>
        <dbReference type="EMBL" id="KAB7739632.1"/>
    </source>
</evidence>
<feature type="compositionally biased region" description="Low complexity" evidence="1">
    <location>
        <begin position="137"/>
        <end position="173"/>
    </location>
</feature>
<comment type="caution">
    <text evidence="4">The sequence shown here is derived from an EMBL/GenBank/DDBJ whole genome shotgun (WGS) entry which is preliminary data.</text>
</comment>
<name>A0A6N6VIM1_9HYPH</name>
<keyword evidence="2" id="KW-1133">Transmembrane helix</keyword>
<dbReference type="GO" id="GO:0042834">
    <property type="term" value="F:peptidoglycan binding"/>
    <property type="evidence" value="ECO:0007669"/>
    <property type="project" value="InterPro"/>
</dbReference>
<dbReference type="RefSeq" id="WP_152216441.1">
    <property type="nucleotide sequence ID" value="NZ_WESC01000009.1"/>
</dbReference>